<dbReference type="KEGG" id="abri:DFR85_01865"/>
<evidence type="ECO:0000313" key="2">
    <source>
        <dbReference type="EMBL" id="AWR95874.1"/>
    </source>
</evidence>
<dbReference type="EMBL" id="CP029289">
    <property type="protein sequence ID" value="AWR95874.1"/>
    <property type="molecule type" value="Genomic_DNA"/>
</dbReference>
<sequence>MENNEEKREKKEDAQNSIEKNNTEKKENTLEYAKNSQENEEKREERIIVKEDTRNNTKESRDPIEDSMEKFLDKDPKIGVWSYPAFLVLQYLYNTKPGFRMSKVAKEALELGLKQIYPELFKIAEKVSEEKKNR</sequence>
<dbReference type="OrthoDB" id="37016at2157"/>
<gene>
    <name evidence="2" type="ORF">DFR85_01865</name>
</gene>
<feature type="compositionally biased region" description="Basic and acidic residues" evidence="1">
    <location>
        <begin position="1"/>
        <end position="14"/>
    </location>
</feature>
<evidence type="ECO:0000313" key="3">
    <source>
        <dbReference type="Proteomes" id="UP000248044"/>
    </source>
</evidence>
<feature type="region of interest" description="Disordered" evidence="1">
    <location>
        <begin position="1"/>
        <end position="68"/>
    </location>
</feature>
<evidence type="ECO:0000256" key="1">
    <source>
        <dbReference type="SAM" id="MobiDB-lite"/>
    </source>
</evidence>
<name>A0A2U9IIW4_9CREN</name>
<dbReference type="AlphaFoldDB" id="A0A2U9IIW4"/>
<proteinExistence type="predicted"/>
<accession>A0A2U9IIW4</accession>
<reference evidence="2 3" key="1">
    <citation type="submission" date="2018-05" db="EMBL/GenBank/DDBJ databases">
        <title>Complete Genome Sequences of Extremely Thermoacidophilic, Metal-Mobilizing Type-Strain Members of the Archaeal Family Sulfolobaceae: Acidianus brierleyi DSM-1651T, Acidianus sulfidivorans DSM-18786T, Metallosphaera hakonensis DSM-7519T, and Metallosphaera prunae DSM-10039T.</title>
        <authorList>
            <person name="Counts J.A."/>
            <person name="Kelly R.M."/>
        </authorList>
    </citation>
    <scope>NUCLEOTIDE SEQUENCE [LARGE SCALE GENOMIC DNA]</scope>
    <source>
        <strain evidence="2 3">DSM 1651</strain>
    </source>
</reference>
<organism evidence="2 3">
    <name type="scientific">Acidianus brierleyi</name>
    <dbReference type="NCBI Taxonomy" id="41673"/>
    <lineage>
        <taxon>Archaea</taxon>
        <taxon>Thermoproteota</taxon>
        <taxon>Thermoprotei</taxon>
        <taxon>Sulfolobales</taxon>
        <taxon>Sulfolobaceae</taxon>
        <taxon>Acidianus</taxon>
    </lineage>
</organism>
<protein>
    <submittedName>
        <fullName evidence="2">Uncharacterized protein</fullName>
    </submittedName>
</protein>
<dbReference type="Proteomes" id="UP000248044">
    <property type="component" value="Chromosome"/>
</dbReference>
<keyword evidence="3" id="KW-1185">Reference proteome</keyword>
<feature type="compositionally biased region" description="Basic and acidic residues" evidence="1">
    <location>
        <begin position="37"/>
        <end position="68"/>
    </location>
</feature>